<dbReference type="AlphaFoldDB" id="A0A146LE88"/>
<reference evidence="2" key="1">
    <citation type="journal article" date="2016" name="Gigascience">
        <title>De novo construction of an expanded transcriptome assembly for the western tarnished plant bug, Lygus hesperus.</title>
        <authorList>
            <person name="Tassone E.E."/>
            <person name="Geib S.M."/>
            <person name="Hall B."/>
            <person name="Fabrick J.A."/>
            <person name="Brent C.S."/>
            <person name="Hull J.J."/>
        </authorList>
    </citation>
    <scope>NUCLEOTIDE SEQUENCE</scope>
</reference>
<evidence type="ECO:0000313" key="2">
    <source>
        <dbReference type="EMBL" id="JAQ06481.1"/>
    </source>
</evidence>
<dbReference type="EMBL" id="GDHC01012148">
    <property type="protein sequence ID" value="JAQ06481.1"/>
    <property type="molecule type" value="Transcribed_RNA"/>
</dbReference>
<sequence>MDTETIESSDKENTTDNVVARRLQRHVKPTLTTPRRRNNSKKSIVGKHGSILPNDSTNDVVDTKNTSINTAGVAENKTLKDEQHPQVTIEKPYFVSGLFDPSDGEAEPTAAAMEGGESATLSPPPTPVLSPAQPSAR</sequence>
<proteinExistence type="predicted"/>
<gene>
    <name evidence="2" type="ORF">g.4758</name>
</gene>
<feature type="compositionally biased region" description="Polar residues" evidence="1">
    <location>
        <begin position="53"/>
        <end position="63"/>
    </location>
</feature>
<name>A0A146LE88_LYGHE</name>
<feature type="region of interest" description="Disordered" evidence="1">
    <location>
        <begin position="96"/>
        <end position="137"/>
    </location>
</feature>
<feature type="region of interest" description="Disordered" evidence="1">
    <location>
        <begin position="1"/>
        <end position="63"/>
    </location>
</feature>
<evidence type="ECO:0000256" key="1">
    <source>
        <dbReference type="SAM" id="MobiDB-lite"/>
    </source>
</evidence>
<organism evidence="2">
    <name type="scientific">Lygus hesperus</name>
    <name type="common">Western plant bug</name>
    <dbReference type="NCBI Taxonomy" id="30085"/>
    <lineage>
        <taxon>Eukaryota</taxon>
        <taxon>Metazoa</taxon>
        <taxon>Ecdysozoa</taxon>
        <taxon>Arthropoda</taxon>
        <taxon>Hexapoda</taxon>
        <taxon>Insecta</taxon>
        <taxon>Pterygota</taxon>
        <taxon>Neoptera</taxon>
        <taxon>Paraneoptera</taxon>
        <taxon>Hemiptera</taxon>
        <taxon>Heteroptera</taxon>
        <taxon>Panheteroptera</taxon>
        <taxon>Cimicomorpha</taxon>
        <taxon>Miridae</taxon>
        <taxon>Mirini</taxon>
        <taxon>Lygus</taxon>
    </lineage>
</organism>
<feature type="compositionally biased region" description="Basic residues" evidence="1">
    <location>
        <begin position="22"/>
        <end position="40"/>
    </location>
</feature>
<protein>
    <submittedName>
        <fullName evidence="2">Uncharacterized protein</fullName>
    </submittedName>
</protein>
<accession>A0A146LE88</accession>